<dbReference type="Gene3D" id="1.10.1740.10">
    <property type="match status" value="1"/>
</dbReference>
<dbReference type="InterPro" id="IPR007627">
    <property type="entry name" value="RNA_pol_sigma70_r2"/>
</dbReference>
<dbReference type="GO" id="GO:0016987">
    <property type="term" value="F:sigma factor activity"/>
    <property type="evidence" value="ECO:0007669"/>
    <property type="project" value="UniProtKB-KW"/>
</dbReference>
<evidence type="ECO:0000256" key="3">
    <source>
        <dbReference type="ARBA" id="ARBA00023082"/>
    </source>
</evidence>
<dbReference type="GO" id="GO:0006352">
    <property type="term" value="P:DNA-templated transcription initiation"/>
    <property type="evidence" value="ECO:0007669"/>
    <property type="project" value="InterPro"/>
</dbReference>
<dbReference type="RefSeq" id="WP_117401525.1">
    <property type="nucleotide sequence ID" value="NZ_QVNQ01000006.1"/>
</dbReference>
<keyword evidence="3" id="KW-0731">Sigma factor</keyword>
<evidence type="ECO:0000256" key="4">
    <source>
        <dbReference type="ARBA" id="ARBA00023125"/>
    </source>
</evidence>
<dbReference type="AlphaFoldDB" id="A0A372GE93"/>
<proteinExistence type="inferred from homology"/>
<evidence type="ECO:0000313" key="8">
    <source>
        <dbReference type="EMBL" id="RFS83694.1"/>
    </source>
</evidence>
<sequence>MTADEAQDDPLPLQADSGQSWRPPGSVPATDGRVRKVREHFLDFYTEQYPRVVRFVMIARRATRHTAEDAAQEAFIEAWRTTKQPGAWNRVTNPEAWIRTIALRRHDRPGGTRRRELPTVPGIEDLATDIQCPHPDPADLATGTMRVLEALHTIHDDTARAVMAFTLDGYPDNVIAVHLGIKPQKVRNLRKKARTQLSRHLQTSHTQGGGAAR</sequence>
<dbReference type="EMBL" id="QVNQ01000006">
    <property type="protein sequence ID" value="RFS83694.1"/>
    <property type="molecule type" value="Genomic_DNA"/>
</dbReference>
<dbReference type="SUPFAM" id="SSF88946">
    <property type="entry name" value="Sigma2 domain of RNA polymerase sigma factors"/>
    <property type="match status" value="1"/>
</dbReference>
<evidence type="ECO:0000256" key="5">
    <source>
        <dbReference type="ARBA" id="ARBA00023163"/>
    </source>
</evidence>
<reference evidence="8 9" key="1">
    <citation type="submission" date="2018-08" db="EMBL/GenBank/DDBJ databases">
        <title>Actinomadura spongicola sp. nov., isolated from marine sponge Leucetta chagosensis.</title>
        <authorList>
            <person name="Li L."/>
            <person name="Lin H.W."/>
        </authorList>
    </citation>
    <scope>NUCLEOTIDE SEQUENCE [LARGE SCALE GENOMIC DNA]</scope>
    <source>
        <strain evidence="8 9">LHW52907</strain>
    </source>
</reference>
<dbReference type="SUPFAM" id="SSF88659">
    <property type="entry name" value="Sigma3 and sigma4 domains of RNA polymerase sigma factors"/>
    <property type="match status" value="1"/>
</dbReference>
<feature type="region of interest" description="Disordered" evidence="6">
    <location>
        <begin position="1"/>
        <end position="31"/>
    </location>
</feature>
<evidence type="ECO:0000256" key="2">
    <source>
        <dbReference type="ARBA" id="ARBA00023015"/>
    </source>
</evidence>
<accession>A0A372GE93</accession>
<dbReference type="InterPro" id="IPR039425">
    <property type="entry name" value="RNA_pol_sigma-70-like"/>
</dbReference>
<evidence type="ECO:0000256" key="6">
    <source>
        <dbReference type="SAM" id="MobiDB-lite"/>
    </source>
</evidence>
<name>A0A372GE93_9ACTN</name>
<feature type="domain" description="RNA polymerase sigma-70 region 2" evidence="7">
    <location>
        <begin position="47"/>
        <end position="104"/>
    </location>
</feature>
<keyword evidence="9" id="KW-1185">Reference proteome</keyword>
<gene>
    <name evidence="8" type="ORF">D0T12_22030</name>
</gene>
<comment type="similarity">
    <text evidence="1">Belongs to the sigma-70 factor family. ECF subfamily.</text>
</comment>
<protein>
    <submittedName>
        <fullName evidence="8">RNA polymerase sigma factor</fullName>
    </submittedName>
</protein>
<dbReference type="OrthoDB" id="3608473at2"/>
<dbReference type="Gene3D" id="1.10.10.10">
    <property type="entry name" value="Winged helix-like DNA-binding domain superfamily/Winged helix DNA-binding domain"/>
    <property type="match status" value="1"/>
</dbReference>
<dbReference type="InterPro" id="IPR013325">
    <property type="entry name" value="RNA_pol_sigma_r2"/>
</dbReference>
<dbReference type="InterPro" id="IPR036388">
    <property type="entry name" value="WH-like_DNA-bd_sf"/>
</dbReference>
<dbReference type="GO" id="GO:0003677">
    <property type="term" value="F:DNA binding"/>
    <property type="evidence" value="ECO:0007669"/>
    <property type="project" value="UniProtKB-KW"/>
</dbReference>
<evidence type="ECO:0000313" key="9">
    <source>
        <dbReference type="Proteomes" id="UP000262882"/>
    </source>
</evidence>
<comment type="caution">
    <text evidence="8">The sequence shown here is derived from an EMBL/GenBank/DDBJ whole genome shotgun (WGS) entry which is preliminary data.</text>
</comment>
<dbReference type="Pfam" id="PF04542">
    <property type="entry name" value="Sigma70_r2"/>
    <property type="match status" value="1"/>
</dbReference>
<dbReference type="Proteomes" id="UP000262882">
    <property type="component" value="Unassembled WGS sequence"/>
</dbReference>
<dbReference type="InterPro" id="IPR013324">
    <property type="entry name" value="RNA_pol_sigma_r3/r4-like"/>
</dbReference>
<organism evidence="8 9">
    <name type="scientific">Actinomadura spongiicola</name>
    <dbReference type="NCBI Taxonomy" id="2303421"/>
    <lineage>
        <taxon>Bacteria</taxon>
        <taxon>Bacillati</taxon>
        <taxon>Actinomycetota</taxon>
        <taxon>Actinomycetes</taxon>
        <taxon>Streptosporangiales</taxon>
        <taxon>Thermomonosporaceae</taxon>
        <taxon>Actinomadura</taxon>
    </lineage>
</organism>
<evidence type="ECO:0000256" key="1">
    <source>
        <dbReference type="ARBA" id="ARBA00010641"/>
    </source>
</evidence>
<dbReference type="PANTHER" id="PTHR43133:SF8">
    <property type="entry name" value="RNA POLYMERASE SIGMA FACTOR HI_1459-RELATED"/>
    <property type="match status" value="1"/>
</dbReference>
<keyword evidence="2" id="KW-0805">Transcription regulation</keyword>
<evidence type="ECO:0000259" key="7">
    <source>
        <dbReference type="Pfam" id="PF04542"/>
    </source>
</evidence>
<dbReference type="PANTHER" id="PTHR43133">
    <property type="entry name" value="RNA POLYMERASE ECF-TYPE SIGMA FACTO"/>
    <property type="match status" value="1"/>
</dbReference>
<keyword evidence="5" id="KW-0804">Transcription</keyword>
<keyword evidence="4" id="KW-0238">DNA-binding</keyword>